<organism evidence="1 2">
    <name type="scientific">Pisolithus tinctorius Marx 270</name>
    <dbReference type="NCBI Taxonomy" id="870435"/>
    <lineage>
        <taxon>Eukaryota</taxon>
        <taxon>Fungi</taxon>
        <taxon>Dikarya</taxon>
        <taxon>Basidiomycota</taxon>
        <taxon>Agaricomycotina</taxon>
        <taxon>Agaricomycetes</taxon>
        <taxon>Agaricomycetidae</taxon>
        <taxon>Boletales</taxon>
        <taxon>Sclerodermatineae</taxon>
        <taxon>Pisolithaceae</taxon>
        <taxon>Pisolithus</taxon>
    </lineage>
</organism>
<proteinExistence type="predicted"/>
<dbReference type="HOGENOM" id="CLU_1215192_0_0_1"/>
<evidence type="ECO:0000313" key="2">
    <source>
        <dbReference type="Proteomes" id="UP000054217"/>
    </source>
</evidence>
<reference evidence="1 2" key="1">
    <citation type="submission" date="2014-04" db="EMBL/GenBank/DDBJ databases">
        <authorList>
            <consortium name="DOE Joint Genome Institute"/>
            <person name="Kuo A."/>
            <person name="Kohler A."/>
            <person name="Costa M.D."/>
            <person name="Nagy L.G."/>
            <person name="Floudas D."/>
            <person name="Copeland A."/>
            <person name="Barry K.W."/>
            <person name="Cichocki N."/>
            <person name="Veneault-Fourrey C."/>
            <person name="LaButti K."/>
            <person name="Lindquist E.A."/>
            <person name="Lipzen A."/>
            <person name="Lundell T."/>
            <person name="Morin E."/>
            <person name="Murat C."/>
            <person name="Sun H."/>
            <person name="Tunlid A."/>
            <person name="Henrissat B."/>
            <person name="Grigoriev I.V."/>
            <person name="Hibbett D.S."/>
            <person name="Martin F."/>
            <person name="Nordberg H.P."/>
            <person name="Cantor M.N."/>
            <person name="Hua S.X."/>
        </authorList>
    </citation>
    <scope>NUCLEOTIDE SEQUENCE [LARGE SCALE GENOMIC DNA]</scope>
    <source>
        <strain evidence="1 2">Marx 270</strain>
    </source>
</reference>
<accession>A0A0C3P851</accession>
<gene>
    <name evidence="1" type="ORF">M404DRAFT_279415</name>
</gene>
<dbReference type="EMBL" id="KN831954">
    <property type="protein sequence ID" value="KIO09650.1"/>
    <property type="molecule type" value="Genomic_DNA"/>
</dbReference>
<name>A0A0C3P851_PISTI</name>
<keyword evidence="2" id="KW-1185">Reference proteome</keyword>
<sequence length="228" mass="25068">MSKGMHNPSTTARWSARGVRLARCLNRECPPRHVALFIAPNKAIIECACGLICWPEPRPASSSASQTTENHISPQPQPERCVPTQARGLSGIVACAEETTLSLLCHPHVPSLGAPLGAWDTGLNHGVHFDAIITASISACSHSNMLQTYLSDLIDSCGPGQPRLCILLSRSVRPIAARPYPKHRFFDAFSVPELGRKSWAAAPSKMERFVRFFRDHRDFELLLLRILG</sequence>
<protein>
    <submittedName>
        <fullName evidence="1">Uncharacterized protein</fullName>
    </submittedName>
</protein>
<dbReference type="InParanoid" id="A0A0C3P851"/>
<reference evidence="2" key="2">
    <citation type="submission" date="2015-01" db="EMBL/GenBank/DDBJ databases">
        <title>Evolutionary Origins and Diversification of the Mycorrhizal Mutualists.</title>
        <authorList>
            <consortium name="DOE Joint Genome Institute"/>
            <consortium name="Mycorrhizal Genomics Consortium"/>
            <person name="Kohler A."/>
            <person name="Kuo A."/>
            <person name="Nagy L.G."/>
            <person name="Floudas D."/>
            <person name="Copeland A."/>
            <person name="Barry K.W."/>
            <person name="Cichocki N."/>
            <person name="Veneault-Fourrey C."/>
            <person name="LaButti K."/>
            <person name="Lindquist E.A."/>
            <person name="Lipzen A."/>
            <person name="Lundell T."/>
            <person name="Morin E."/>
            <person name="Murat C."/>
            <person name="Riley R."/>
            <person name="Ohm R."/>
            <person name="Sun H."/>
            <person name="Tunlid A."/>
            <person name="Henrissat B."/>
            <person name="Grigoriev I.V."/>
            <person name="Hibbett D.S."/>
            <person name="Martin F."/>
        </authorList>
    </citation>
    <scope>NUCLEOTIDE SEQUENCE [LARGE SCALE GENOMIC DNA]</scope>
    <source>
        <strain evidence="2">Marx 270</strain>
    </source>
</reference>
<evidence type="ECO:0000313" key="1">
    <source>
        <dbReference type="EMBL" id="KIO09650.1"/>
    </source>
</evidence>
<dbReference type="AlphaFoldDB" id="A0A0C3P851"/>
<dbReference type="Proteomes" id="UP000054217">
    <property type="component" value="Unassembled WGS sequence"/>
</dbReference>